<dbReference type="InterPro" id="IPR051781">
    <property type="entry name" value="Metallo-dep_Hydrolase"/>
</dbReference>
<evidence type="ECO:0000259" key="1">
    <source>
        <dbReference type="Pfam" id="PF01979"/>
    </source>
</evidence>
<proteinExistence type="predicted"/>
<name>A0A1G7MCM2_9BACT</name>
<dbReference type="SUPFAM" id="SSF51556">
    <property type="entry name" value="Metallo-dependent hydrolases"/>
    <property type="match status" value="1"/>
</dbReference>
<dbReference type="Proteomes" id="UP000182427">
    <property type="component" value="Chromosome I"/>
</dbReference>
<dbReference type="PANTHER" id="PTHR43135:SF3">
    <property type="entry name" value="ALPHA-D-RIBOSE 1-METHYLPHOSPHONATE 5-TRIPHOSPHATE DIPHOSPHATASE"/>
    <property type="match status" value="1"/>
</dbReference>
<dbReference type="AlphaFoldDB" id="A0A1G7MCM2"/>
<dbReference type="RefSeq" id="WP_083345654.1">
    <property type="nucleotide sequence ID" value="NZ_LT629690.1"/>
</dbReference>
<evidence type="ECO:0000313" key="2">
    <source>
        <dbReference type="EMBL" id="SDF59441.1"/>
    </source>
</evidence>
<feature type="domain" description="Amidohydrolase-related" evidence="1">
    <location>
        <begin position="232"/>
        <end position="405"/>
    </location>
</feature>
<dbReference type="InterPro" id="IPR011059">
    <property type="entry name" value="Metal-dep_hydrolase_composite"/>
</dbReference>
<dbReference type="Gene3D" id="3.40.50.10910">
    <property type="entry name" value="Amidohydrolase"/>
    <property type="match status" value="1"/>
</dbReference>
<dbReference type="Gene3D" id="3.30.110.90">
    <property type="entry name" value="Amidohydrolase"/>
    <property type="match status" value="1"/>
</dbReference>
<gene>
    <name evidence="2" type="ORF">SAMN05444167_2764</name>
</gene>
<evidence type="ECO:0000313" key="3">
    <source>
        <dbReference type="Proteomes" id="UP000182427"/>
    </source>
</evidence>
<dbReference type="Pfam" id="PF01979">
    <property type="entry name" value="Amidohydro_1"/>
    <property type="match status" value="1"/>
</dbReference>
<dbReference type="PANTHER" id="PTHR43135">
    <property type="entry name" value="ALPHA-D-RIBOSE 1-METHYLPHOSPHONATE 5-TRIPHOSPHATE DIPHOSPHATASE"/>
    <property type="match status" value="1"/>
</dbReference>
<dbReference type="Gene3D" id="2.30.40.10">
    <property type="entry name" value="Urease, subunit C, domain 1"/>
    <property type="match status" value="1"/>
</dbReference>
<protein>
    <submittedName>
        <fullName evidence="2">Imidazolonepropionase</fullName>
    </submittedName>
</protein>
<dbReference type="GO" id="GO:0016810">
    <property type="term" value="F:hydrolase activity, acting on carbon-nitrogen (but not peptide) bonds"/>
    <property type="evidence" value="ECO:0007669"/>
    <property type="project" value="InterPro"/>
</dbReference>
<accession>A0A1G7MCM2</accession>
<dbReference type="InterPro" id="IPR032466">
    <property type="entry name" value="Metal_Hydrolase"/>
</dbReference>
<reference evidence="2 3" key="1">
    <citation type="submission" date="2016-10" db="EMBL/GenBank/DDBJ databases">
        <authorList>
            <person name="de Groot N.N."/>
        </authorList>
    </citation>
    <scope>NUCLEOTIDE SEQUENCE [LARGE SCALE GENOMIC DNA]</scope>
    <source>
        <strain evidence="2 3">GAS232</strain>
    </source>
</reference>
<dbReference type="OrthoDB" id="9765769at2"/>
<dbReference type="Gene3D" id="1.20.58.520">
    <property type="entry name" value="Amidohydrolase"/>
    <property type="match status" value="1"/>
</dbReference>
<organism evidence="2 3">
    <name type="scientific">Terriglobus roseus</name>
    <dbReference type="NCBI Taxonomy" id="392734"/>
    <lineage>
        <taxon>Bacteria</taxon>
        <taxon>Pseudomonadati</taxon>
        <taxon>Acidobacteriota</taxon>
        <taxon>Terriglobia</taxon>
        <taxon>Terriglobales</taxon>
        <taxon>Acidobacteriaceae</taxon>
        <taxon>Terriglobus</taxon>
    </lineage>
</organism>
<dbReference type="EMBL" id="LT629690">
    <property type="protein sequence ID" value="SDF59441.1"/>
    <property type="molecule type" value="Genomic_DNA"/>
</dbReference>
<dbReference type="InterPro" id="IPR006680">
    <property type="entry name" value="Amidohydro-rel"/>
</dbReference>
<keyword evidence="3" id="KW-1185">Reference proteome</keyword>
<sequence>MRRSKTFLLGFFLTVCVPSYAGCIHFINGHWFNGRAFPQDDFYSDSGVLTHTPCHQSLQIDLKGGYVVPPYGDAHEHNFDNLQRAQAQGKLYLQDGVFYAQGMTDVSTGAEAVKQAKRVNTPSTVDATYAHGGLTGYNGHPKEVYESIPLGFFYPVTAEQKDKVVHATSRSGLAYWEMETPAELDQLWPRILASHPDLIKVYLVNSEEWKAASSSDTRLGLGLNPALVPLITTKAHAAGLKVAAHVDTATDAAIAIRGGVDELGHLPGYGLSAKGNPTTVRLPDELIQEAEQRHVKVQATAGIDVDEHTSAADLKARQASQIDNLTRLKKAHVPILIGSDHYGQDSVHEMDYLHSLGVWTNLELLKMACVTTPQAIFPKRKLGELRPGYEASFLVLSSNPLTDWQHTHAIIDRWKQGEHIVIEDQP</sequence>